<sequence>MSNEQHEDHIKNSDSGGESPVKTAAALLLESDMDCYLTVNGDDQGELNKNTPRRFFLSAGNHLINAVTPDGLVEKEWVQASNDKEVAHLIYLAEEHAQAQAKLREQKEALKGPLGIEGSSVEQIQLEQMTAATQVGIPKIFRDGPDTPEMVVIPAGSYRMGEVSDKHKVTIAHPFAVGKYTITVAEWKRFVVSGETTYSPVDNGWTGDNLPVTNVNFIHAQAYVRWLSTKTGKTYRLLSEAEWEYACRAGSVTEYYWGDELGKNNCNCQDSKSEWSCKRASPVGSFAPNAFGLHDMLGNVWEWVEDTWHDTYSGAPTDGKAWSSCGAISTLSNQEWRVLRGGSWIIDPRDARSAVRFMSDQSSRNSYTGFRIARTLP</sequence>
<dbReference type="InterPro" id="IPR005532">
    <property type="entry name" value="SUMF_dom"/>
</dbReference>
<gene>
    <name evidence="2" type="ORF">NTG6680_2966</name>
</gene>
<organism evidence="2 3">
    <name type="scientific">Candidatus Nitrotoga arctica</name>
    <dbReference type="NCBI Taxonomy" id="453162"/>
    <lineage>
        <taxon>Bacteria</taxon>
        <taxon>Pseudomonadati</taxon>
        <taxon>Pseudomonadota</taxon>
        <taxon>Betaproteobacteria</taxon>
        <taxon>Nitrosomonadales</taxon>
        <taxon>Gallionellaceae</taxon>
        <taxon>Candidatus Nitrotoga</taxon>
    </lineage>
</organism>
<feature type="domain" description="Sulfatase-modifying factor enzyme-like" evidence="1">
    <location>
        <begin position="147"/>
        <end position="374"/>
    </location>
</feature>
<name>A0ABN8AVF7_9PROT</name>
<dbReference type="PANTHER" id="PTHR23150">
    <property type="entry name" value="SULFATASE MODIFYING FACTOR 1, 2"/>
    <property type="match status" value="1"/>
</dbReference>
<evidence type="ECO:0000313" key="2">
    <source>
        <dbReference type="EMBL" id="CAG9934215.1"/>
    </source>
</evidence>
<dbReference type="InterPro" id="IPR051043">
    <property type="entry name" value="Sulfatase_Mod_Factor_Kinase"/>
</dbReference>
<accession>A0ABN8AVF7</accession>
<dbReference type="Proteomes" id="UP000839052">
    <property type="component" value="Chromosome"/>
</dbReference>
<dbReference type="Gene3D" id="3.90.1580.10">
    <property type="entry name" value="paralog of FGE (formylglycine-generating enzyme)"/>
    <property type="match status" value="1"/>
</dbReference>
<proteinExistence type="predicted"/>
<dbReference type="PANTHER" id="PTHR23150:SF35">
    <property type="entry name" value="BLL6746 PROTEIN"/>
    <property type="match status" value="1"/>
</dbReference>
<evidence type="ECO:0000313" key="3">
    <source>
        <dbReference type="Proteomes" id="UP000839052"/>
    </source>
</evidence>
<dbReference type="InterPro" id="IPR016187">
    <property type="entry name" value="CTDL_fold"/>
</dbReference>
<reference evidence="2 3" key="1">
    <citation type="submission" date="2021-10" db="EMBL/GenBank/DDBJ databases">
        <authorList>
            <person name="Koch H."/>
        </authorList>
    </citation>
    <scope>NUCLEOTIDE SEQUENCE [LARGE SCALE GENOMIC DNA]</scope>
    <source>
        <strain evidence="2">6680</strain>
    </source>
</reference>
<dbReference type="Pfam" id="PF03781">
    <property type="entry name" value="FGE-sulfatase"/>
    <property type="match status" value="1"/>
</dbReference>
<evidence type="ECO:0000259" key="1">
    <source>
        <dbReference type="Pfam" id="PF03781"/>
    </source>
</evidence>
<keyword evidence="3" id="KW-1185">Reference proteome</keyword>
<protein>
    <submittedName>
        <fullName evidence="2">FGE-sulfatase domain-containing protein</fullName>
    </submittedName>
</protein>
<dbReference type="EMBL" id="OU912926">
    <property type="protein sequence ID" value="CAG9934215.1"/>
    <property type="molecule type" value="Genomic_DNA"/>
</dbReference>
<dbReference type="RefSeq" id="WP_239797878.1">
    <property type="nucleotide sequence ID" value="NZ_OU912926.1"/>
</dbReference>
<dbReference type="InterPro" id="IPR042095">
    <property type="entry name" value="SUMF_sf"/>
</dbReference>
<dbReference type="SUPFAM" id="SSF56436">
    <property type="entry name" value="C-type lectin-like"/>
    <property type="match status" value="1"/>
</dbReference>